<reference evidence="9" key="1">
    <citation type="submission" date="2023-07" db="EMBL/GenBank/DDBJ databases">
        <authorList>
            <person name="Haufschild T."/>
            <person name="Kallscheuer N."/>
            <person name="Hammer J."/>
            <person name="Kohn T."/>
            <person name="Kabuu M."/>
            <person name="Jogler M."/>
            <person name="Wohfarth N."/>
            <person name="Heuer A."/>
            <person name="Rohde M."/>
            <person name="van Teeseling M.C.F."/>
            <person name="Jogler C."/>
        </authorList>
    </citation>
    <scope>NUCLEOTIDE SEQUENCE</scope>
    <source>
        <strain evidence="9">Strain 138</strain>
        <strain evidence="10">Strain 318</strain>
    </source>
</reference>
<dbReference type="InterPro" id="IPR053924">
    <property type="entry name" value="RecX_HTH_2nd"/>
</dbReference>
<comment type="similarity">
    <text evidence="2 5">Belongs to the RecX family.</text>
</comment>
<dbReference type="PANTHER" id="PTHR33602">
    <property type="entry name" value="REGULATORY PROTEIN RECX FAMILY PROTEIN"/>
    <property type="match status" value="1"/>
</dbReference>
<accession>A0AA49K0U2</accession>
<dbReference type="GO" id="GO:0006282">
    <property type="term" value="P:regulation of DNA repair"/>
    <property type="evidence" value="ECO:0007669"/>
    <property type="project" value="UniProtKB-UniRule"/>
</dbReference>
<feature type="domain" description="RecX second three-helical" evidence="6">
    <location>
        <begin position="108"/>
        <end position="150"/>
    </location>
</feature>
<evidence type="ECO:0000259" key="7">
    <source>
        <dbReference type="Pfam" id="PF21981"/>
    </source>
</evidence>
<dbReference type="Pfam" id="PF21982">
    <property type="entry name" value="RecX_HTH1"/>
    <property type="match status" value="1"/>
</dbReference>
<gene>
    <name evidence="5" type="primary">recX</name>
    <name evidence="9" type="ORF">Strain138_001780</name>
    <name evidence="10" type="ORF">Strain318_001779</name>
</gene>
<dbReference type="RefSeq" id="WP_367885365.1">
    <property type="nucleotide sequence ID" value="NZ_CP130612.1"/>
</dbReference>
<dbReference type="Pfam" id="PF21981">
    <property type="entry name" value="RecX_HTH3"/>
    <property type="match status" value="1"/>
</dbReference>
<evidence type="ECO:0000256" key="2">
    <source>
        <dbReference type="ARBA" id="ARBA00009695"/>
    </source>
</evidence>
<dbReference type="PANTHER" id="PTHR33602:SF1">
    <property type="entry name" value="REGULATORY PROTEIN RECX FAMILY PROTEIN"/>
    <property type="match status" value="1"/>
</dbReference>
<dbReference type="Gene3D" id="1.10.10.10">
    <property type="entry name" value="Winged helix-like DNA-binding domain superfamily/Winged helix DNA-binding domain"/>
    <property type="match status" value="3"/>
</dbReference>
<feature type="domain" description="RecX third three-helical" evidence="7">
    <location>
        <begin position="178"/>
        <end position="216"/>
    </location>
</feature>
<comment type="subcellular location">
    <subcellularLocation>
        <location evidence="1 5">Cytoplasm</location>
    </subcellularLocation>
</comment>
<evidence type="ECO:0000259" key="8">
    <source>
        <dbReference type="Pfam" id="PF21982"/>
    </source>
</evidence>
<dbReference type="Pfam" id="PF02631">
    <property type="entry name" value="RecX_HTH2"/>
    <property type="match status" value="1"/>
</dbReference>
<accession>A0AA49JUX8</accession>
<dbReference type="EMBL" id="CP130612">
    <property type="protein sequence ID" value="WKW12487.1"/>
    <property type="molecule type" value="Genomic_DNA"/>
</dbReference>
<organism evidence="9">
    <name type="scientific">Pseudogemmatithrix spongiicola</name>
    <dbReference type="NCBI Taxonomy" id="3062599"/>
    <lineage>
        <taxon>Bacteria</taxon>
        <taxon>Pseudomonadati</taxon>
        <taxon>Gemmatimonadota</taxon>
        <taxon>Gemmatimonadia</taxon>
        <taxon>Gemmatimonadales</taxon>
        <taxon>Gemmatimonadaceae</taxon>
        <taxon>Pseudogemmatithrix</taxon>
    </lineage>
</organism>
<sequence>MATITKLREHPRKPGRFELELDAATTLTISLELIADLKLKVGRVLDEAEQRRLESSAQGIACYDKALATLGARARSEADLRRYLRTKEFTDEQITPAIERLTALGLLDDVAYARTFARARLAPSRGFGPRRVAAELARKGVARDIAERVLGEMALELEEQADDAAARGETLRSAVEVAAAKKLRSLQGLEPAVQQRRLYGFLARRGFSGAEIGTALRMLKHRD</sequence>
<proteinExistence type="inferred from homology"/>
<dbReference type="InterPro" id="IPR003783">
    <property type="entry name" value="Regulatory_RecX"/>
</dbReference>
<evidence type="ECO:0000256" key="5">
    <source>
        <dbReference type="HAMAP-Rule" id="MF_01114"/>
    </source>
</evidence>
<keyword evidence="11" id="KW-1185">Reference proteome</keyword>
<name>A0AA49JUX8_9BACT</name>
<evidence type="ECO:0000259" key="6">
    <source>
        <dbReference type="Pfam" id="PF02631"/>
    </source>
</evidence>
<dbReference type="Proteomes" id="UP001229955">
    <property type="component" value="Chromosome"/>
</dbReference>
<dbReference type="EMBL" id="CP130613">
    <property type="protein sequence ID" value="WKW15394.1"/>
    <property type="molecule type" value="Genomic_DNA"/>
</dbReference>
<dbReference type="HAMAP" id="MF_01114">
    <property type="entry name" value="RecX"/>
    <property type="match status" value="1"/>
</dbReference>
<keyword evidence="4 5" id="KW-0963">Cytoplasm</keyword>
<dbReference type="AlphaFoldDB" id="A0AA49JUX8"/>
<dbReference type="InterPro" id="IPR036388">
    <property type="entry name" value="WH-like_DNA-bd_sf"/>
</dbReference>
<evidence type="ECO:0000313" key="9">
    <source>
        <dbReference type="EMBL" id="WKW12487.1"/>
    </source>
</evidence>
<feature type="domain" description="RecX first three-helical" evidence="8">
    <location>
        <begin position="62"/>
        <end position="101"/>
    </location>
</feature>
<dbReference type="KEGG" id="pspc:Strain318_001779"/>
<comment type="function">
    <text evidence="5">Modulates RecA activity.</text>
</comment>
<evidence type="ECO:0000256" key="3">
    <source>
        <dbReference type="ARBA" id="ARBA00018111"/>
    </source>
</evidence>
<evidence type="ECO:0000256" key="1">
    <source>
        <dbReference type="ARBA" id="ARBA00004496"/>
    </source>
</evidence>
<dbReference type="InterPro" id="IPR053925">
    <property type="entry name" value="RecX_HTH_3rd"/>
</dbReference>
<dbReference type="GO" id="GO:0005737">
    <property type="term" value="C:cytoplasm"/>
    <property type="evidence" value="ECO:0007669"/>
    <property type="project" value="UniProtKB-SubCell"/>
</dbReference>
<dbReference type="InterPro" id="IPR053926">
    <property type="entry name" value="RecX_HTH_1st"/>
</dbReference>
<evidence type="ECO:0000313" key="10">
    <source>
        <dbReference type="EMBL" id="WKW15394.1"/>
    </source>
</evidence>
<protein>
    <recommendedName>
        <fullName evidence="3 5">Regulatory protein RecX</fullName>
    </recommendedName>
</protein>
<evidence type="ECO:0000256" key="4">
    <source>
        <dbReference type="ARBA" id="ARBA00022490"/>
    </source>
</evidence>
<evidence type="ECO:0000313" key="11">
    <source>
        <dbReference type="Proteomes" id="UP001229955"/>
    </source>
</evidence>